<comment type="caution">
    <text evidence="2">The sequence shown here is derived from an EMBL/GenBank/DDBJ whole genome shotgun (WGS) entry which is preliminary data.</text>
</comment>
<dbReference type="PANTHER" id="PTHR46623">
    <property type="entry name" value="CARBOXYMETHYLENEBUTENOLIDASE-RELATED"/>
    <property type="match status" value="1"/>
</dbReference>
<accession>A0A5I2X770</accession>
<dbReference type="Pfam" id="PF01738">
    <property type="entry name" value="DLH"/>
    <property type="match status" value="1"/>
</dbReference>
<dbReference type="PANTHER" id="PTHR46623:SF6">
    <property type="entry name" value="ALPHA_BETA-HYDROLASES SUPERFAMILY PROTEIN"/>
    <property type="match status" value="1"/>
</dbReference>
<dbReference type="EMBL" id="DAARBX010000001">
    <property type="protein sequence ID" value="HAE1791667.1"/>
    <property type="molecule type" value="Genomic_DNA"/>
</dbReference>
<organism evidence="2">
    <name type="scientific">Salmonella enterica subsp. enterica serovar Ank</name>
    <dbReference type="NCBI Taxonomy" id="1173578"/>
    <lineage>
        <taxon>Bacteria</taxon>
        <taxon>Pseudomonadati</taxon>
        <taxon>Pseudomonadota</taxon>
        <taxon>Gammaproteobacteria</taxon>
        <taxon>Enterobacterales</taxon>
        <taxon>Enterobacteriaceae</taxon>
        <taxon>Salmonella</taxon>
    </lineage>
</organism>
<reference evidence="2" key="2">
    <citation type="submission" date="2018-07" db="EMBL/GenBank/DDBJ databases">
        <authorList>
            <consortium name="NCBI Pathogen Detection Project"/>
        </authorList>
    </citation>
    <scope>NUCLEOTIDE SEQUENCE</scope>
    <source>
        <strain evidence="2">BCW_2640</strain>
    </source>
</reference>
<gene>
    <name evidence="2" type="ORF">G3V02_000301</name>
</gene>
<proteinExistence type="predicted"/>
<dbReference type="InterPro" id="IPR051049">
    <property type="entry name" value="Dienelactone_hydrolase-like"/>
</dbReference>
<dbReference type="InterPro" id="IPR002925">
    <property type="entry name" value="Dienelactn_hydro"/>
</dbReference>
<dbReference type="Gene3D" id="3.40.50.1820">
    <property type="entry name" value="alpha/beta hydrolase"/>
    <property type="match status" value="1"/>
</dbReference>
<name>A0A5I2X770_SALET</name>
<reference evidence="2" key="1">
    <citation type="journal article" date="2018" name="Genome Biol.">
        <title>SKESA: strategic k-mer extension for scrupulous assemblies.</title>
        <authorList>
            <person name="Souvorov A."/>
            <person name="Agarwala R."/>
            <person name="Lipman D.J."/>
        </authorList>
    </citation>
    <scope>NUCLEOTIDE SEQUENCE</scope>
    <source>
        <strain evidence="2">BCW_2640</strain>
    </source>
</reference>
<dbReference type="GO" id="GO:0016787">
    <property type="term" value="F:hydrolase activity"/>
    <property type="evidence" value="ECO:0007669"/>
    <property type="project" value="InterPro"/>
</dbReference>
<feature type="domain" description="Dienelactone hydrolase" evidence="1">
    <location>
        <begin position="9"/>
        <end position="193"/>
    </location>
</feature>
<evidence type="ECO:0000313" key="2">
    <source>
        <dbReference type="EMBL" id="HAE1791667.1"/>
    </source>
</evidence>
<sequence length="203" mass="23070">MLKLIKNNENAVVVLHEIYGINEHIKGVCAEYHDRGFDVYCPPLFEYGTPFKYEQQDQAYKNFVNTCGFDATKINLLLGEIRGRYKKIIMIGFSVGATIAWLSAESNLCDGIVCYYGSRIRDYTDIMPQCPVLVIMVQFEKSFDSSVLQKKLAEKTTVTSHVLNSHHGFSDPYSETYSCRNTEIARDLAYDFISAIVDKTSEV</sequence>
<dbReference type="AlphaFoldDB" id="A0A5I2X770"/>
<dbReference type="SUPFAM" id="SSF53474">
    <property type="entry name" value="alpha/beta-Hydrolases"/>
    <property type="match status" value="1"/>
</dbReference>
<protein>
    <recommendedName>
        <fullName evidence="1">Dienelactone hydrolase domain-containing protein</fullName>
    </recommendedName>
</protein>
<dbReference type="InterPro" id="IPR029058">
    <property type="entry name" value="AB_hydrolase_fold"/>
</dbReference>
<evidence type="ECO:0000259" key="1">
    <source>
        <dbReference type="Pfam" id="PF01738"/>
    </source>
</evidence>